<gene>
    <name evidence="1" type="ORF">IAB06_03535</name>
</gene>
<reference evidence="1" key="1">
    <citation type="submission" date="2020-10" db="EMBL/GenBank/DDBJ databases">
        <authorList>
            <person name="Gilroy R."/>
        </authorList>
    </citation>
    <scope>NUCLEOTIDE SEQUENCE</scope>
    <source>
        <strain evidence="1">CHK160-1198</strain>
    </source>
</reference>
<dbReference type="EMBL" id="DVNI01000051">
    <property type="protein sequence ID" value="HIU64099.1"/>
    <property type="molecule type" value="Genomic_DNA"/>
</dbReference>
<reference evidence="1" key="2">
    <citation type="journal article" date="2021" name="PeerJ">
        <title>Extensive microbial diversity within the chicken gut microbiome revealed by metagenomics and culture.</title>
        <authorList>
            <person name="Gilroy R."/>
            <person name="Ravi A."/>
            <person name="Getino M."/>
            <person name="Pursley I."/>
            <person name="Horton D.L."/>
            <person name="Alikhan N.F."/>
            <person name="Baker D."/>
            <person name="Gharbi K."/>
            <person name="Hall N."/>
            <person name="Watson M."/>
            <person name="Adriaenssens E.M."/>
            <person name="Foster-Nyarko E."/>
            <person name="Jarju S."/>
            <person name="Secka A."/>
            <person name="Antonio M."/>
            <person name="Oren A."/>
            <person name="Chaudhuri R.R."/>
            <person name="La Ragione R."/>
            <person name="Hildebrand F."/>
            <person name="Pallen M.J."/>
        </authorList>
    </citation>
    <scope>NUCLEOTIDE SEQUENCE</scope>
    <source>
        <strain evidence="1">CHK160-1198</strain>
    </source>
</reference>
<proteinExistence type="predicted"/>
<dbReference type="AlphaFoldDB" id="A0A9D1SKS0"/>
<comment type="caution">
    <text evidence="1">The sequence shown here is derived from an EMBL/GenBank/DDBJ whole genome shotgun (WGS) entry which is preliminary data.</text>
</comment>
<name>A0A9D1SKS0_9FIRM</name>
<dbReference type="Proteomes" id="UP000824099">
    <property type="component" value="Unassembled WGS sequence"/>
</dbReference>
<evidence type="ECO:0000313" key="1">
    <source>
        <dbReference type="EMBL" id="HIU64099.1"/>
    </source>
</evidence>
<organism evidence="1 2">
    <name type="scientific">Candidatus Avacidaminococcus intestinavium</name>
    <dbReference type="NCBI Taxonomy" id="2840684"/>
    <lineage>
        <taxon>Bacteria</taxon>
        <taxon>Bacillati</taxon>
        <taxon>Bacillota</taxon>
        <taxon>Negativicutes</taxon>
        <taxon>Acidaminococcales</taxon>
        <taxon>Acidaminococcaceae</taxon>
        <taxon>Acidaminococcaceae incertae sedis</taxon>
        <taxon>Candidatus Avacidaminococcus</taxon>
    </lineage>
</organism>
<sequence length="280" mass="30772">MKNNRLTQDENEEFLRKYNEAIKDGNITEATRIFEKYSHLDIANEVMLVDKLKQPDFVNGLIIALQNNPELEIYEGVVIKGVSLHRDINGNTWLSDELKYLSGDTPYIFHSDHPQYRYDGETDLSGAIKDIGKSLITGDKQAGLAKEVGGAYVVYGAEIVVKSVLENLPSTINVGKTQYDIKIDGKTLAKKVSFGGTVTAIEGTYEIYLDSQQYSGGEFVKAAAISSTVALTSIVGASKFGKIIPTKYGYMVPIVDGGFAHIIKKVGSFIKETNLAKDNE</sequence>
<protein>
    <submittedName>
        <fullName evidence="1">Uncharacterized protein</fullName>
    </submittedName>
</protein>
<evidence type="ECO:0000313" key="2">
    <source>
        <dbReference type="Proteomes" id="UP000824099"/>
    </source>
</evidence>
<accession>A0A9D1SKS0</accession>